<keyword evidence="1" id="KW-0732">Signal</keyword>
<proteinExistence type="predicted"/>
<dbReference type="SUPFAM" id="SSF55648">
    <property type="entry name" value="beta-lactamase-inhibitor protein, BLIP"/>
    <property type="match status" value="1"/>
</dbReference>
<keyword evidence="4" id="KW-1185">Reference proteome</keyword>
<keyword evidence="2" id="KW-0812">Transmembrane</keyword>
<dbReference type="EMBL" id="JBBMFT010000003">
    <property type="protein sequence ID" value="MEQ2456306.1"/>
    <property type="molecule type" value="Genomic_DNA"/>
</dbReference>
<dbReference type="Pfam" id="PF12978">
    <property type="entry name" value="DUF3862"/>
    <property type="match status" value="1"/>
</dbReference>
<dbReference type="InterPro" id="IPR024221">
    <property type="entry name" value="BLIP_dom_sf"/>
</dbReference>
<dbReference type="InterPro" id="IPR037873">
    <property type="entry name" value="BamE-like"/>
</dbReference>
<feature type="transmembrane region" description="Helical" evidence="2">
    <location>
        <begin position="38"/>
        <end position="56"/>
    </location>
</feature>
<dbReference type="InterPro" id="IPR024418">
    <property type="entry name" value="DUF3862"/>
</dbReference>
<dbReference type="Gene3D" id="3.30.1450.10">
    <property type="match status" value="1"/>
</dbReference>
<name>A0ABV1ERR6_9FIRM</name>
<evidence type="ECO:0000256" key="2">
    <source>
        <dbReference type="SAM" id="Phobius"/>
    </source>
</evidence>
<keyword evidence="2" id="KW-1133">Transmembrane helix</keyword>
<sequence length="148" mass="16040">MKAEERKTKKCKYCQSDIDAKATVCPVCKHVLKQRHGCLISILAVIIVLGGFGLFFNMSNDLLQKNVSGVTDESQYITMEEYNQIQSGMTYDQVVEIIGGPGESTASSGSGNYQIDMYTWYGNGTAGSNASITFTNGMVSAKAQIGLE</sequence>
<dbReference type="Proteomes" id="UP001440599">
    <property type="component" value="Unassembled WGS sequence"/>
</dbReference>
<comment type="caution">
    <text evidence="3">The sequence shown here is derived from an EMBL/GenBank/DDBJ whole genome shotgun (WGS) entry which is preliminary data.</text>
</comment>
<protein>
    <submittedName>
        <fullName evidence="3">DUF3862 domain-containing protein</fullName>
    </submittedName>
</protein>
<gene>
    <name evidence="3" type="ORF">WMO45_07205</name>
</gene>
<evidence type="ECO:0000313" key="4">
    <source>
        <dbReference type="Proteomes" id="UP001440599"/>
    </source>
</evidence>
<keyword evidence="2" id="KW-0472">Membrane</keyword>
<evidence type="ECO:0000313" key="3">
    <source>
        <dbReference type="EMBL" id="MEQ2456306.1"/>
    </source>
</evidence>
<accession>A0ABV1ERR6</accession>
<dbReference type="RefSeq" id="WP_349139903.1">
    <property type="nucleotide sequence ID" value="NZ_JBBMFT010000003.1"/>
</dbReference>
<organism evidence="3 4">
    <name type="scientific">Flavonifractor hominis</name>
    <dbReference type="NCBI Taxonomy" id="3133178"/>
    <lineage>
        <taxon>Bacteria</taxon>
        <taxon>Bacillati</taxon>
        <taxon>Bacillota</taxon>
        <taxon>Clostridia</taxon>
        <taxon>Eubacteriales</taxon>
        <taxon>Oscillospiraceae</taxon>
        <taxon>Flavonifractor</taxon>
    </lineage>
</organism>
<evidence type="ECO:0000256" key="1">
    <source>
        <dbReference type="ARBA" id="ARBA00022729"/>
    </source>
</evidence>
<reference evidence="3 4" key="1">
    <citation type="submission" date="2024-03" db="EMBL/GenBank/DDBJ databases">
        <title>Human intestinal bacterial collection.</title>
        <authorList>
            <person name="Pauvert C."/>
            <person name="Hitch T.C.A."/>
            <person name="Clavel T."/>
        </authorList>
    </citation>
    <scope>NUCLEOTIDE SEQUENCE [LARGE SCALE GENOMIC DNA]</scope>
    <source>
        <strain evidence="3 4">CLA-AP-H34</strain>
    </source>
</reference>